<name>A0ABX5LYX7_9GAMM</name>
<dbReference type="Proteomes" id="UP000248090">
    <property type="component" value="Unassembled WGS sequence"/>
</dbReference>
<gene>
    <name evidence="1" type="ORF">WH50_13885</name>
</gene>
<reference evidence="1 2" key="1">
    <citation type="submission" date="2015-03" db="EMBL/GenBank/DDBJ databases">
        <authorList>
            <person name="Krishnan R."/>
            <person name="Midha S."/>
            <person name="Patil P.B."/>
            <person name="Rameshkumar N."/>
        </authorList>
    </citation>
    <scope>NUCLEOTIDE SEQUENCE [LARGE SCALE GENOMIC DNA]</scope>
    <source>
        <strain evidence="1 2">L1E11</strain>
    </source>
</reference>
<keyword evidence="2" id="KW-1185">Reference proteome</keyword>
<dbReference type="RefSeq" id="WP_110187861.1">
    <property type="nucleotide sequence ID" value="NZ_CP177354.1"/>
</dbReference>
<sequence length="64" mass="7291">MSAEKYSDRYFLTSTHCVGMSIETLKPFGLEMLFAVPILQHRMADVQQIVNRFSGERRGVIEGV</sequence>
<comment type="caution">
    <text evidence="1">The sequence shown here is derived from an EMBL/GenBank/DDBJ whole genome shotgun (WGS) entry which is preliminary data.</text>
</comment>
<accession>A0ABX5LYX7</accession>
<organism evidence="1 2">
    <name type="scientific">Pokkaliibacter plantistimulans</name>
    <dbReference type="NCBI Taxonomy" id="1635171"/>
    <lineage>
        <taxon>Bacteria</taxon>
        <taxon>Pseudomonadati</taxon>
        <taxon>Pseudomonadota</taxon>
        <taxon>Gammaproteobacteria</taxon>
        <taxon>Oceanospirillales</taxon>
        <taxon>Balneatrichaceae</taxon>
        <taxon>Pokkaliibacter</taxon>
    </lineage>
</organism>
<proteinExistence type="predicted"/>
<protein>
    <submittedName>
        <fullName evidence="1">Uncharacterized protein</fullName>
    </submittedName>
</protein>
<evidence type="ECO:0000313" key="1">
    <source>
        <dbReference type="EMBL" id="PXF30683.1"/>
    </source>
</evidence>
<evidence type="ECO:0000313" key="2">
    <source>
        <dbReference type="Proteomes" id="UP000248090"/>
    </source>
</evidence>
<dbReference type="EMBL" id="LAPT01000067">
    <property type="protein sequence ID" value="PXF30683.1"/>
    <property type="molecule type" value="Genomic_DNA"/>
</dbReference>